<dbReference type="OrthoDB" id="3257981at2759"/>
<gene>
    <name evidence="2" type="ORF">I316_04859</name>
</gene>
<dbReference type="InterPro" id="IPR005197">
    <property type="entry name" value="Glyco_hydro_71"/>
</dbReference>
<dbReference type="Pfam" id="PF03659">
    <property type="entry name" value="Glyco_hydro_71"/>
    <property type="match status" value="1"/>
</dbReference>
<protein>
    <recommendedName>
        <fullName evidence="4">Mutanase</fullName>
    </recommendedName>
</protein>
<dbReference type="Proteomes" id="UP000092666">
    <property type="component" value="Unassembled WGS sequence"/>
</dbReference>
<dbReference type="CDD" id="cd11577">
    <property type="entry name" value="GH71"/>
    <property type="match status" value="1"/>
</dbReference>
<reference evidence="2 3" key="1">
    <citation type="submission" date="2013-07" db="EMBL/GenBank/DDBJ databases">
        <title>The Genome Sequence of Cryptococcus heveanensis BCC8398.</title>
        <authorList>
            <consortium name="The Broad Institute Genome Sequencing Platform"/>
            <person name="Cuomo C."/>
            <person name="Litvintseva A."/>
            <person name="Chen Y."/>
            <person name="Heitman J."/>
            <person name="Sun S."/>
            <person name="Springer D."/>
            <person name="Dromer F."/>
            <person name="Young S.K."/>
            <person name="Zeng Q."/>
            <person name="Gargeya S."/>
            <person name="Fitzgerald M."/>
            <person name="Abouelleil A."/>
            <person name="Alvarado L."/>
            <person name="Berlin A.M."/>
            <person name="Chapman S.B."/>
            <person name="Dewar J."/>
            <person name="Goldberg J."/>
            <person name="Griggs A."/>
            <person name="Gujja S."/>
            <person name="Hansen M."/>
            <person name="Howarth C."/>
            <person name="Imamovic A."/>
            <person name="Larimer J."/>
            <person name="McCowan C."/>
            <person name="Murphy C."/>
            <person name="Pearson M."/>
            <person name="Priest M."/>
            <person name="Roberts A."/>
            <person name="Saif S."/>
            <person name="Shea T."/>
            <person name="Sykes S."/>
            <person name="Wortman J."/>
            <person name="Nusbaum C."/>
            <person name="Birren B."/>
        </authorList>
    </citation>
    <scope>NUCLEOTIDE SEQUENCE [LARGE SCALE GENOMIC DNA]</scope>
    <source>
        <strain evidence="2 3">BCC8398</strain>
    </source>
</reference>
<accession>A0A1B9GQT8</accession>
<reference evidence="3" key="2">
    <citation type="submission" date="2013-12" db="EMBL/GenBank/DDBJ databases">
        <title>Evolution of pathogenesis and genome organization in the Tremellales.</title>
        <authorList>
            <person name="Cuomo C."/>
            <person name="Litvintseva A."/>
            <person name="Heitman J."/>
            <person name="Chen Y."/>
            <person name="Sun S."/>
            <person name="Springer D."/>
            <person name="Dromer F."/>
            <person name="Young S."/>
            <person name="Zeng Q."/>
            <person name="Chapman S."/>
            <person name="Gujja S."/>
            <person name="Saif S."/>
            <person name="Birren B."/>
        </authorList>
    </citation>
    <scope>NUCLEOTIDE SEQUENCE [LARGE SCALE GENOMIC DNA]</scope>
    <source>
        <strain evidence="3">BCC8398</strain>
    </source>
</reference>
<name>A0A1B9GQT8_9TREE</name>
<feature type="region of interest" description="Disordered" evidence="1">
    <location>
        <begin position="1"/>
        <end position="30"/>
    </location>
</feature>
<evidence type="ECO:0000313" key="3">
    <source>
        <dbReference type="Proteomes" id="UP000092666"/>
    </source>
</evidence>
<dbReference type="EMBL" id="KI669505">
    <property type="protein sequence ID" value="OCF33439.1"/>
    <property type="molecule type" value="Genomic_DNA"/>
</dbReference>
<sequence length="469" mass="51896">MQWFRKAPKGKDGGIRLGDGASAGGEGGKGDRPRLMVAHFMLGNTYPFTDKDWETTLDLAEATSLDALVLNLGPEDWQLRQAQRAYSLVAAPKRDIKLFLSLDMNVLPPDPAVLVDKVLQIVGGGNAAQLRWGGGIVLSTFSGQQMDAGWRDVIAGVEQGLGEKVFFWPSLFLPPHEILAKDYVHGAFHWNGAWPMGNYTTDLDEDRAFLRHDKPYMAAVSPLFFTHYGTEGQWAWNKNWIYRSDDLLLPTRFQQLLSLPAEQAPSIIQVISWNDYGESHYIAPILGAQPGSESWTEGMDHEGFRWLVSFFARKWRDGASDIEALQSTGRVVLWYRPQSKSMTDSVDAVAKPEHAEWAQDLLNFFIVVPGDPSTSTTYTLTVLNGAQQNLSTMKFKDGEVVLHAIPYVPGPVRFEITDDRARVLISGDGKDITISGLGDGKHGEGGGGSKGWNYNMWSKVYRGVESGTG</sequence>
<evidence type="ECO:0008006" key="4">
    <source>
        <dbReference type="Google" id="ProtNLM"/>
    </source>
</evidence>
<proteinExistence type="predicted"/>
<dbReference type="Gene3D" id="3.20.20.80">
    <property type="entry name" value="Glycosidases"/>
    <property type="match status" value="1"/>
</dbReference>
<evidence type="ECO:0000313" key="2">
    <source>
        <dbReference type="EMBL" id="OCF33439.1"/>
    </source>
</evidence>
<organism evidence="2 3">
    <name type="scientific">Kwoniella heveanensis BCC8398</name>
    <dbReference type="NCBI Taxonomy" id="1296120"/>
    <lineage>
        <taxon>Eukaryota</taxon>
        <taxon>Fungi</taxon>
        <taxon>Dikarya</taxon>
        <taxon>Basidiomycota</taxon>
        <taxon>Agaricomycotina</taxon>
        <taxon>Tremellomycetes</taxon>
        <taxon>Tremellales</taxon>
        <taxon>Cryptococcaceae</taxon>
        <taxon>Kwoniella</taxon>
    </lineage>
</organism>
<keyword evidence="3" id="KW-1185">Reference proteome</keyword>
<evidence type="ECO:0000256" key="1">
    <source>
        <dbReference type="SAM" id="MobiDB-lite"/>
    </source>
</evidence>
<feature type="compositionally biased region" description="Gly residues" evidence="1">
    <location>
        <begin position="15"/>
        <end position="27"/>
    </location>
</feature>
<dbReference type="GO" id="GO:0051118">
    <property type="term" value="F:glucan endo-1,3-alpha-glucosidase activity"/>
    <property type="evidence" value="ECO:0007669"/>
    <property type="project" value="InterPro"/>
</dbReference>
<dbReference type="AlphaFoldDB" id="A0A1B9GQT8"/>